<dbReference type="CDD" id="cd02440">
    <property type="entry name" value="AdoMet_MTases"/>
    <property type="match status" value="1"/>
</dbReference>
<accession>A0A5C6BA36</accession>
<keyword evidence="2" id="KW-0489">Methyltransferase</keyword>
<keyword evidence="3" id="KW-1185">Reference proteome</keyword>
<proteinExistence type="predicted"/>
<dbReference type="OrthoDB" id="323463at2"/>
<feature type="domain" description="Methyltransferase" evidence="1">
    <location>
        <begin position="48"/>
        <end position="152"/>
    </location>
</feature>
<dbReference type="GO" id="GO:0102208">
    <property type="term" value="F:2-polyprenyl-6-hydroxyphenol methylase activity"/>
    <property type="evidence" value="ECO:0007669"/>
    <property type="project" value="UniProtKB-EC"/>
</dbReference>
<dbReference type="AlphaFoldDB" id="A0A5C6BA36"/>
<dbReference type="PANTHER" id="PTHR45128:SF1">
    <property type="entry name" value="S-ADENOSYLMETHIONINE-DEPENDENT METHYLTRANSFERASE RV2258C"/>
    <property type="match status" value="1"/>
</dbReference>
<sequence>MTANGDPARILGQYESYPYPSLPEDGKRYSELANLVRLFEMECGYTFANKRILDVGTGTGLRLLELASTYPNNEYLGIDFSEPSIQYAEMAKKSYDDTSVSFRAIDAAKLNTQEFGQYDFIFCMGVLHHLENPRELLTTLSRLTTKNGAIFFYVYGEYGSAERMKRKRFLTHFHGEDATHAKIAMAKTMGFTDFPYGWELRNQQDVDAMIVDAYINNYEVLYTLEKIHDIIPHDEFSTWIPFGFALENNGVLVESRLSNDNKLPLPRATPEKFLTSLDLRERYAALPKRQQLLLLEDWFQPSGYTVLLQGGDFLSQLGNPRRLSENTWE</sequence>
<comment type="caution">
    <text evidence="2">The sequence shown here is derived from an EMBL/GenBank/DDBJ whole genome shotgun (WGS) entry which is preliminary data.</text>
</comment>
<evidence type="ECO:0000313" key="3">
    <source>
        <dbReference type="Proteomes" id="UP000320735"/>
    </source>
</evidence>
<name>A0A5C6BA36_9PLAN</name>
<dbReference type="PANTHER" id="PTHR45128">
    <property type="entry name" value="METHYLTRANSFERASE TYPE 11"/>
    <property type="match status" value="1"/>
</dbReference>
<evidence type="ECO:0000313" key="2">
    <source>
        <dbReference type="EMBL" id="TWU08818.1"/>
    </source>
</evidence>
<dbReference type="RefSeq" id="WP_146372612.1">
    <property type="nucleotide sequence ID" value="NZ_SJPP01000002.1"/>
</dbReference>
<dbReference type="EMBL" id="SJPP01000002">
    <property type="protein sequence ID" value="TWU08818.1"/>
    <property type="molecule type" value="Genomic_DNA"/>
</dbReference>
<keyword evidence="2" id="KW-0830">Ubiquinone</keyword>
<dbReference type="InterPro" id="IPR029063">
    <property type="entry name" value="SAM-dependent_MTases_sf"/>
</dbReference>
<reference evidence="2 3" key="1">
    <citation type="submission" date="2019-02" db="EMBL/GenBank/DDBJ databases">
        <title>Deep-cultivation of Planctomycetes and their phenomic and genomic characterization uncovers novel biology.</title>
        <authorList>
            <person name="Wiegand S."/>
            <person name="Jogler M."/>
            <person name="Boedeker C."/>
            <person name="Pinto D."/>
            <person name="Vollmers J."/>
            <person name="Rivas-Marin E."/>
            <person name="Kohn T."/>
            <person name="Peeters S.H."/>
            <person name="Heuer A."/>
            <person name="Rast P."/>
            <person name="Oberbeckmann S."/>
            <person name="Bunk B."/>
            <person name="Jeske O."/>
            <person name="Meyerdierks A."/>
            <person name="Storesund J.E."/>
            <person name="Kallscheuer N."/>
            <person name="Luecker S."/>
            <person name="Lage O.M."/>
            <person name="Pohl T."/>
            <person name="Merkel B.J."/>
            <person name="Hornburger P."/>
            <person name="Mueller R.-W."/>
            <person name="Bruemmer F."/>
            <person name="Labrenz M."/>
            <person name="Spormann A.M."/>
            <person name="Op Den Camp H."/>
            <person name="Overmann J."/>
            <person name="Amann R."/>
            <person name="Jetten M.S.M."/>
            <person name="Mascher T."/>
            <person name="Medema M.H."/>
            <person name="Devos D.P."/>
            <person name="Kaster A.-K."/>
            <person name="Ovreas L."/>
            <person name="Rohde M."/>
            <person name="Galperin M.Y."/>
            <person name="Jogler C."/>
        </authorList>
    </citation>
    <scope>NUCLEOTIDE SEQUENCE [LARGE SCALE GENOMIC DNA]</scope>
    <source>
        <strain evidence="2 3">CA54</strain>
    </source>
</reference>
<protein>
    <submittedName>
        <fullName evidence="2">Ubiquinone biosynthesis O-methyltransferase</fullName>
        <ecNumber evidence="2">2.1.1.222</ecNumber>
    </submittedName>
</protein>
<dbReference type="Proteomes" id="UP000320735">
    <property type="component" value="Unassembled WGS sequence"/>
</dbReference>
<dbReference type="Pfam" id="PF13847">
    <property type="entry name" value="Methyltransf_31"/>
    <property type="match status" value="1"/>
</dbReference>
<organism evidence="2 3">
    <name type="scientific">Symmachiella macrocystis</name>
    <dbReference type="NCBI Taxonomy" id="2527985"/>
    <lineage>
        <taxon>Bacteria</taxon>
        <taxon>Pseudomonadati</taxon>
        <taxon>Planctomycetota</taxon>
        <taxon>Planctomycetia</taxon>
        <taxon>Planctomycetales</taxon>
        <taxon>Planctomycetaceae</taxon>
        <taxon>Symmachiella</taxon>
    </lineage>
</organism>
<dbReference type="Gene3D" id="3.40.50.150">
    <property type="entry name" value="Vaccinia Virus protein VP39"/>
    <property type="match status" value="1"/>
</dbReference>
<dbReference type="GO" id="GO:0032259">
    <property type="term" value="P:methylation"/>
    <property type="evidence" value="ECO:0007669"/>
    <property type="project" value="UniProtKB-KW"/>
</dbReference>
<dbReference type="SUPFAM" id="SSF53335">
    <property type="entry name" value="S-adenosyl-L-methionine-dependent methyltransferases"/>
    <property type="match status" value="1"/>
</dbReference>
<gene>
    <name evidence="2" type="primary">ubiG_2</name>
    <name evidence="2" type="ORF">CA54_40550</name>
</gene>
<dbReference type="EC" id="2.1.1.222" evidence="2"/>
<dbReference type="InterPro" id="IPR053173">
    <property type="entry name" value="SAM-binding_MTase"/>
</dbReference>
<keyword evidence="2" id="KW-0808">Transferase</keyword>
<evidence type="ECO:0000259" key="1">
    <source>
        <dbReference type="Pfam" id="PF13847"/>
    </source>
</evidence>
<dbReference type="InterPro" id="IPR025714">
    <property type="entry name" value="Methyltranfer_dom"/>
</dbReference>